<protein>
    <submittedName>
        <fullName evidence="1">Phage major capsid protein E</fullName>
    </submittedName>
</protein>
<reference evidence="1 2" key="1">
    <citation type="submission" date="2016-10" db="EMBL/GenBank/DDBJ databases">
        <authorList>
            <person name="de Groot N.N."/>
        </authorList>
    </citation>
    <scope>NUCLEOTIDE SEQUENCE [LARGE SCALE GENOMIC DNA]</scope>
    <source>
        <strain evidence="1 2">DSM 23413</strain>
    </source>
</reference>
<evidence type="ECO:0000313" key="2">
    <source>
        <dbReference type="Proteomes" id="UP000236742"/>
    </source>
</evidence>
<dbReference type="Proteomes" id="UP000236742">
    <property type="component" value="Unassembled WGS sequence"/>
</dbReference>
<gene>
    <name evidence="1" type="ORF">SAMN05421751_1326</name>
</gene>
<dbReference type="Pfam" id="PF03864">
    <property type="entry name" value="Phage_cap_E"/>
    <property type="match status" value="1"/>
</dbReference>
<dbReference type="RefSeq" id="WP_104009366.1">
    <property type="nucleotide sequence ID" value="NZ_FNVD01000032.1"/>
</dbReference>
<name>A0A1H5Z8Y3_9RHOB</name>
<proteinExistence type="predicted"/>
<evidence type="ECO:0000313" key="1">
    <source>
        <dbReference type="EMBL" id="SEG32762.1"/>
    </source>
</evidence>
<dbReference type="EMBL" id="FNVD01000032">
    <property type="protein sequence ID" value="SEG32762.1"/>
    <property type="molecule type" value="Genomic_DNA"/>
</dbReference>
<accession>A0A1H5Z8Y3</accession>
<dbReference type="OrthoDB" id="6388191at2"/>
<keyword evidence="2" id="KW-1185">Reference proteome</keyword>
<dbReference type="AlphaFoldDB" id="A0A1H5Z8Y3"/>
<organism evidence="1 2">
    <name type="scientific">Jhaorihella thermophila</name>
    <dbReference type="NCBI Taxonomy" id="488547"/>
    <lineage>
        <taxon>Bacteria</taxon>
        <taxon>Pseudomonadati</taxon>
        <taxon>Pseudomonadota</taxon>
        <taxon>Alphaproteobacteria</taxon>
        <taxon>Rhodobacterales</taxon>
        <taxon>Paracoccaceae</taxon>
        <taxon>Jhaorihella</taxon>
    </lineage>
</organism>
<sequence>MPTMDIFDTDAFSVIELTRALENIPFKPATLSGSGLFADRGVRSRTVVIESRDGTLSLIPFSERGSAYEQQIPERRDVRAFVCRQFKKQDVLWASEIQGIRAFGSESETQQIQAEVARRLRRLRNDAEATFEYHLLNGIQGKVLDPKDGATVIDYFTEFAITPAAEVNFDLAATNPASGALRKKCQALIESVEDSLGGLSTGAVQLRAECGSAFFADLVAHKEVRETYLNTAAAADLRSRVADEVSFGGIAFRRYRGNAAFGVPPDKAFFYPEGVEGLFEIYYAPADTFETVNTLGLPLYARSIPDRDRDEWVRLEIESNPLPICTRPQVLRSARRT</sequence>
<dbReference type="InterPro" id="IPR005564">
    <property type="entry name" value="Major_capsid_GpE"/>
</dbReference>